<keyword evidence="1" id="KW-0812">Transmembrane</keyword>
<keyword evidence="1" id="KW-1133">Transmembrane helix</keyword>
<reference evidence="2 3" key="1">
    <citation type="submission" date="2021-03" db="EMBL/GenBank/DDBJ databases">
        <title>Lysobacter sp. nov. isolated from soil of gangwondo yeongwol, south Korea.</title>
        <authorList>
            <person name="Kim K.R."/>
            <person name="Kim K.H."/>
            <person name="Jeon C.O."/>
        </authorList>
    </citation>
    <scope>NUCLEOTIDE SEQUENCE [LARGE SCALE GENOMIC DNA]</scope>
    <source>
        <strain evidence="2 3">R19</strain>
    </source>
</reference>
<dbReference type="KEGG" id="lsf:I8J32_006490"/>
<evidence type="ECO:0000256" key="1">
    <source>
        <dbReference type="SAM" id="Phobius"/>
    </source>
</evidence>
<protein>
    <submittedName>
        <fullName evidence="2">Uncharacterized protein</fullName>
    </submittedName>
</protein>
<feature type="transmembrane region" description="Helical" evidence="1">
    <location>
        <begin position="29"/>
        <end position="53"/>
    </location>
</feature>
<dbReference type="EMBL" id="CP071518">
    <property type="protein sequence ID" value="QSX79503.1"/>
    <property type="molecule type" value="Genomic_DNA"/>
</dbReference>
<keyword evidence="3" id="KW-1185">Reference proteome</keyword>
<keyword evidence="1" id="KW-0472">Membrane</keyword>
<sequence>MTQRNNQLRNAHVPHTAARAAASPVVSRYALVTALAISTLITVLVLITGPLSAEYGFV</sequence>
<dbReference type="AlphaFoldDB" id="A0A974Y2Q7"/>
<dbReference type="Proteomes" id="UP000639274">
    <property type="component" value="Chromosome"/>
</dbReference>
<proteinExistence type="predicted"/>
<evidence type="ECO:0000313" key="2">
    <source>
        <dbReference type="EMBL" id="QSX79503.1"/>
    </source>
</evidence>
<evidence type="ECO:0000313" key="3">
    <source>
        <dbReference type="Proteomes" id="UP000639274"/>
    </source>
</evidence>
<organism evidence="2 3">
    <name type="scientific">Agrilutibacter solisilvae</name>
    <dbReference type="NCBI Taxonomy" id="2763317"/>
    <lineage>
        <taxon>Bacteria</taxon>
        <taxon>Pseudomonadati</taxon>
        <taxon>Pseudomonadota</taxon>
        <taxon>Gammaproteobacteria</taxon>
        <taxon>Lysobacterales</taxon>
        <taxon>Lysobacteraceae</taxon>
        <taxon>Agrilutibacter</taxon>
    </lineage>
</organism>
<dbReference type="RefSeq" id="WP_200616070.1">
    <property type="nucleotide sequence ID" value="NZ_CP071518.1"/>
</dbReference>
<gene>
    <name evidence="2" type="ORF">I8J32_006490</name>
</gene>
<accession>A0A974Y2Q7</accession>
<name>A0A974Y2Q7_9GAMM</name>